<gene>
    <name evidence="2" type="ORF">BV494_02005</name>
</gene>
<dbReference type="AlphaFoldDB" id="A0A2L1ULG2"/>
<feature type="chain" id="PRO_5014701389" description="Fimbrial protein" evidence="1">
    <location>
        <begin position="24"/>
        <end position="102"/>
    </location>
</feature>
<proteinExistence type="predicted"/>
<evidence type="ECO:0000256" key="1">
    <source>
        <dbReference type="SAM" id="SignalP"/>
    </source>
</evidence>
<keyword evidence="1" id="KW-0732">Signal</keyword>
<protein>
    <recommendedName>
        <fullName evidence="4">Fimbrial protein</fullName>
    </recommendedName>
</protein>
<dbReference type="RefSeq" id="WP_104921340.1">
    <property type="nucleotide sequence ID" value="NZ_CP019062.1"/>
</dbReference>
<evidence type="ECO:0000313" key="3">
    <source>
        <dbReference type="Proteomes" id="UP000239197"/>
    </source>
</evidence>
<dbReference type="KEGG" id="rox:BV494_02005"/>
<dbReference type="EMBL" id="CP019062">
    <property type="protein sequence ID" value="AVF33775.1"/>
    <property type="molecule type" value="Genomic_DNA"/>
</dbReference>
<keyword evidence="3" id="KW-1185">Reference proteome</keyword>
<feature type="signal peptide" evidence="1">
    <location>
        <begin position="1"/>
        <end position="23"/>
    </location>
</feature>
<reference evidence="3" key="1">
    <citation type="submission" date="2017-01" db="EMBL/GenBank/DDBJ databases">
        <title>Genome sequence of Rouxiella sp. ERMR1:05.</title>
        <authorList>
            <person name="Kumar R."/>
            <person name="Singh D."/>
            <person name="Kumar S."/>
        </authorList>
    </citation>
    <scope>NUCLEOTIDE SEQUENCE [LARGE SCALE GENOMIC DNA]</scope>
    <source>
        <strain evidence="3">ERMR1:05</strain>
    </source>
</reference>
<evidence type="ECO:0008006" key="4">
    <source>
        <dbReference type="Google" id="ProtNLM"/>
    </source>
</evidence>
<dbReference type="Proteomes" id="UP000239197">
    <property type="component" value="Chromosome"/>
</dbReference>
<sequence>MNRTKWMLFLGVLASGMMQYASAGSTGTIHFYGAIVEGGCNFKTGGNQLVSNCERGGAQVTQTRQISTSNPLSFNLPLSLGHVTTQQVNNNPHLAIMTVSYN</sequence>
<dbReference type="OrthoDB" id="6046808at2"/>
<name>A0A2L1ULG2_9GAMM</name>
<organism evidence="2 3">
    <name type="scientific">Rahnella sikkimica</name>
    <dbReference type="NCBI Taxonomy" id="1805933"/>
    <lineage>
        <taxon>Bacteria</taxon>
        <taxon>Pseudomonadati</taxon>
        <taxon>Pseudomonadota</taxon>
        <taxon>Gammaproteobacteria</taxon>
        <taxon>Enterobacterales</taxon>
        <taxon>Yersiniaceae</taxon>
        <taxon>Rahnella</taxon>
    </lineage>
</organism>
<accession>A0A2L1ULG2</accession>
<evidence type="ECO:0000313" key="2">
    <source>
        <dbReference type="EMBL" id="AVF33775.1"/>
    </source>
</evidence>